<dbReference type="Pfam" id="PF06985">
    <property type="entry name" value="HET"/>
    <property type="match status" value="1"/>
</dbReference>
<proteinExistence type="predicted"/>
<comment type="caution">
    <text evidence="2">The sequence shown here is derived from an EMBL/GenBank/DDBJ whole genome shotgun (WGS) entry which is preliminary data.</text>
</comment>
<evidence type="ECO:0000313" key="2">
    <source>
        <dbReference type="EMBL" id="KAK0457739.1"/>
    </source>
</evidence>
<keyword evidence="3" id="KW-1185">Reference proteome</keyword>
<gene>
    <name evidence="2" type="ORF">EV420DRAFT_1270972</name>
</gene>
<dbReference type="Proteomes" id="UP001175211">
    <property type="component" value="Unassembled WGS sequence"/>
</dbReference>
<dbReference type="EMBL" id="JAUEPS010000020">
    <property type="protein sequence ID" value="KAK0457739.1"/>
    <property type="molecule type" value="Genomic_DNA"/>
</dbReference>
<feature type="domain" description="Heterokaryon incompatibility" evidence="1">
    <location>
        <begin position="103"/>
        <end position="195"/>
    </location>
</feature>
<sequence length="515" mass="59340">MLGTSYSLDTPSLSSLLEDCISSNYDLGTAYGRLRTVWNTDNHSTIQDELCRREENDREERRKALVGNRIVYPWLQPRFVWDLYSNRVVPRWIADSDKPPQPISHAWMDEKDRINVWTPINEREWPVPIPKDVNLNLVRIEMLNLGVEYTWLDVLCLRQEGGLKEDLRAEEWRLDVPTIGSVYESADQVVIYLSGLGKPLSLKAGDFDSDRCWFRRAWTLQEIGMWNRIIAGDTPDGPMYAEPIDEDGNYKTEILTIFHRQLEAVKSVRGLFGALENMRNRVSTNPVDKVAGLAFPLRPTTIPAYHESESLEDAWTALVNAMHPWMRVYFLFLYPDIGRGCKKWRPTWEQVMTGPLPANADWLGSVDHDDSTHVDWYEGPCIEKGLVQGLDVGSEGGDRYGELVVDGVDGMAHTFKILVTHQFPIPKDTYAMLGTHAQDYGNTIRDPQYWAIGRRLPEERFEKASVFIMNDLQEVKRLPRTWKLLWSLVIFLFNVYIKGTTYSFLRTTDPGLQYA</sequence>
<dbReference type="InterPro" id="IPR010730">
    <property type="entry name" value="HET"/>
</dbReference>
<dbReference type="RefSeq" id="XP_060330038.1">
    <property type="nucleotide sequence ID" value="XM_060467611.1"/>
</dbReference>
<evidence type="ECO:0000259" key="1">
    <source>
        <dbReference type="Pfam" id="PF06985"/>
    </source>
</evidence>
<dbReference type="GeneID" id="85351159"/>
<name>A0AA39KAT0_ARMTA</name>
<accession>A0AA39KAT0</accession>
<evidence type="ECO:0000313" key="3">
    <source>
        <dbReference type="Proteomes" id="UP001175211"/>
    </source>
</evidence>
<dbReference type="AlphaFoldDB" id="A0AA39KAT0"/>
<protein>
    <recommendedName>
        <fullName evidence="1">Heterokaryon incompatibility domain-containing protein</fullName>
    </recommendedName>
</protein>
<organism evidence="2 3">
    <name type="scientific">Armillaria tabescens</name>
    <name type="common">Ringless honey mushroom</name>
    <name type="synonym">Agaricus tabescens</name>
    <dbReference type="NCBI Taxonomy" id="1929756"/>
    <lineage>
        <taxon>Eukaryota</taxon>
        <taxon>Fungi</taxon>
        <taxon>Dikarya</taxon>
        <taxon>Basidiomycota</taxon>
        <taxon>Agaricomycotina</taxon>
        <taxon>Agaricomycetes</taxon>
        <taxon>Agaricomycetidae</taxon>
        <taxon>Agaricales</taxon>
        <taxon>Marasmiineae</taxon>
        <taxon>Physalacriaceae</taxon>
        <taxon>Desarmillaria</taxon>
    </lineage>
</organism>
<reference evidence="2" key="1">
    <citation type="submission" date="2023-06" db="EMBL/GenBank/DDBJ databases">
        <authorList>
            <consortium name="Lawrence Berkeley National Laboratory"/>
            <person name="Ahrendt S."/>
            <person name="Sahu N."/>
            <person name="Indic B."/>
            <person name="Wong-Bajracharya J."/>
            <person name="Merenyi Z."/>
            <person name="Ke H.-M."/>
            <person name="Monk M."/>
            <person name="Kocsube S."/>
            <person name="Drula E."/>
            <person name="Lipzen A."/>
            <person name="Balint B."/>
            <person name="Henrissat B."/>
            <person name="Andreopoulos B."/>
            <person name="Martin F.M."/>
            <person name="Harder C.B."/>
            <person name="Rigling D."/>
            <person name="Ford K.L."/>
            <person name="Foster G.D."/>
            <person name="Pangilinan J."/>
            <person name="Papanicolaou A."/>
            <person name="Barry K."/>
            <person name="LaButti K."/>
            <person name="Viragh M."/>
            <person name="Koriabine M."/>
            <person name="Yan M."/>
            <person name="Riley R."/>
            <person name="Champramary S."/>
            <person name="Plett K.L."/>
            <person name="Tsai I.J."/>
            <person name="Slot J."/>
            <person name="Sipos G."/>
            <person name="Plett J."/>
            <person name="Nagy L.G."/>
            <person name="Grigoriev I.V."/>
        </authorList>
    </citation>
    <scope>NUCLEOTIDE SEQUENCE</scope>
    <source>
        <strain evidence="2">CCBAS 213</strain>
    </source>
</reference>